<protein>
    <recommendedName>
        <fullName evidence="2">DUF402 domain-containing protein</fullName>
    </recommendedName>
</protein>
<evidence type="ECO:0000259" key="2">
    <source>
        <dbReference type="Pfam" id="PF04167"/>
    </source>
</evidence>
<dbReference type="RefSeq" id="WP_203925188.1">
    <property type="nucleotide sequence ID" value="NZ_BOPH01000001.1"/>
</dbReference>
<keyword evidence="4" id="KW-1185">Reference proteome</keyword>
<dbReference type="PANTHER" id="PTHR39159">
    <property type="match status" value="1"/>
</dbReference>
<sequence>MAFAPGTPALRRHYMRGHELSRVWVGHVAADDEQGLWLYFATGSAWRNLGAADGRTFREVPFRHWGRVEHALYDGVWNGDVLMLHPPDAPYSVWTFFTAGRHSSWYVNLERPGVRWRNDDGLVGLDTVDYDLDIVVAPDRTWRWKDEDEFLDHLAVPENYWCDDEAAVRASGADVVKLIEAGAFPFDGTRADFRADPTWTVPTTIPAGWDRPRAW</sequence>
<evidence type="ECO:0000256" key="1">
    <source>
        <dbReference type="ARBA" id="ARBA00022801"/>
    </source>
</evidence>
<gene>
    <name evidence="3" type="ORF">Voc01_001040</name>
</gene>
<organism evidence="3 4">
    <name type="scientific">Virgisporangium ochraceum</name>
    <dbReference type="NCBI Taxonomy" id="65505"/>
    <lineage>
        <taxon>Bacteria</taxon>
        <taxon>Bacillati</taxon>
        <taxon>Actinomycetota</taxon>
        <taxon>Actinomycetes</taxon>
        <taxon>Micromonosporales</taxon>
        <taxon>Micromonosporaceae</taxon>
        <taxon>Virgisporangium</taxon>
    </lineage>
</organism>
<dbReference type="InterPro" id="IPR007295">
    <property type="entry name" value="DUF402"/>
</dbReference>
<reference evidence="3" key="1">
    <citation type="submission" date="2021-01" db="EMBL/GenBank/DDBJ databases">
        <title>Whole genome shotgun sequence of Virgisporangium ochraceum NBRC 16418.</title>
        <authorList>
            <person name="Komaki H."/>
            <person name="Tamura T."/>
        </authorList>
    </citation>
    <scope>NUCLEOTIDE SEQUENCE</scope>
    <source>
        <strain evidence="3">NBRC 16418</strain>
    </source>
</reference>
<dbReference type="Proteomes" id="UP000635606">
    <property type="component" value="Unassembled WGS sequence"/>
</dbReference>
<dbReference type="InterPro" id="IPR035930">
    <property type="entry name" value="FomD-like_sf"/>
</dbReference>
<feature type="domain" description="DUF402" evidence="2">
    <location>
        <begin position="59"/>
        <end position="183"/>
    </location>
</feature>
<dbReference type="PANTHER" id="PTHR39159:SF1">
    <property type="entry name" value="UPF0374 PROTEIN YGAC"/>
    <property type="match status" value="1"/>
</dbReference>
<evidence type="ECO:0000313" key="3">
    <source>
        <dbReference type="EMBL" id="GIJ65187.1"/>
    </source>
</evidence>
<dbReference type="Pfam" id="PF04167">
    <property type="entry name" value="DUF402"/>
    <property type="match status" value="1"/>
</dbReference>
<name>A0A8J4EAW2_9ACTN</name>
<dbReference type="InterPro" id="IPR050212">
    <property type="entry name" value="Ntdp-like"/>
</dbReference>
<dbReference type="AlphaFoldDB" id="A0A8J4EAW2"/>
<dbReference type="Gene3D" id="2.40.380.10">
    <property type="entry name" value="FomD-like"/>
    <property type="match status" value="1"/>
</dbReference>
<keyword evidence="1" id="KW-0378">Hydrolase</keyword>
<dbReference type="SUPFAM" id="SSF159234">
    <property type="entry name" value="FomD-like"/>
    <property type="match status" value="1"/>
</dbReference>
<dbReference type="EMBL" id="BOPH01000001">
    <property type="protein sequence ID" value="GIJ65187.1"/>
    <property type="molecule type" value="Genomic_DNA"/>
</dbReference>
<proteinExistence type="predicted"/>
<dbReference type="GO" id="GO:0016787">
    <property type="term" value="F:hydrolase activity"/>
    <property type="evidence" value="ECO:0007669"/>
    <property type="project" value="UniProtKB-KW"/>
</dbReference>
<accession>A0A8J4EAW2</accession>
<comment type="caution">
    <text evidence="3">The sequence shown here is derived from an EMBL/GenBank/DDBJ whole genome shotgun (WGS) entry which is preliminary data.</text>
</comment>
<evidence type="ECO:0000313" key="4">
    <source>
        <dbReference type="Proteomes" id="UP000635606"/>
    </source>
</evidence>